<evidence type="ECO:0000313" key="1">
    <source>
        <dbReference type="EMBL" id="KAG7389130.1"/>
    </source>
</evidence>
<dbReference type="AlphaFoldDB" id="A0A8T1WAD3"/>
<keyword evidence="2" id="KW-1185">Reference proteome</keyword>
<dbReference type="PANTHER" id="PTHR46586">
    <property type="entry name" value="ANKYRIN REPEAT-CONTAINING PROTEIN"/>
    <property type="match status" value="1"/>
</dbReference>
<dbReference type="Proteomes" id="UP000694044">
    <property type="component" value="Unassembled WGS sequence"/>
</dbReference>
<organism evidence="1 2">
    <name type="scientific">Phytophthora pseudosyringae</name>
    <dbReference type="NCBI Taxonomy" id="221518"/>
    <lineage>
        <taxon>Eukaryota</taxon>
        <taxon>Sar</taxon>
        <taxon>Stramenopiles</taxon>
        <taxon>Oomycota</taxon>
        <taxon>Peronosporomycetes</taxon>
        <taxon>Peronosporales</taxon>
        <taxon>Peronosporaceae</taxon>
        <taxon>Phytophthora</taxon>
    </lineage>
</organism>
<accession>A0A8T1WAD3</accession>
<dbReference type="EMBL" id="JAGDFM010000049">
    <property type="protein sequence ID" value="KAG7389130.1"/>
    <property type="molecule type" value="Genomic_DNA"/>
</dbReference>
<dbReference type="PANTHER" id="PTHR46586:SF3">
    <property type="entry name" value="ANKYRIN REPEAT-CONTAINING PROTEIN"/>
    <property type="match status" value="1"/>
</dbReference>
<sequence length="355" mass="38525">MVDPPALHCVKLALPLEFQAGPHVLQIISSFLLPNTSDGAIYNNLQRVRQAHEPFRAWTVGAMDGAAARGRVSLLQRLRSNRSEGYSTAVFVAQHPTAVSTLSSGYISIIRRSVVPLKNSLRLQDMINYEWWEAGAANGHVGVVEYFHSRTYNAAKPLLAAAANGHVAVLRLLIERHTLHTFQATLVKPALKMAAQGGHAGVMELLLGGSRRFDLADELVIASSGGHRTVVELLLLRGNVAGDKIVQALVKAVNNGHNSVVQPLLDRLPRTDGVCISPVSGNCETKPAMSPTQTILERAFLSAVGNGRVDLVRLLTSRISMPVSRALVRAARTRQLKVLELLLDISQGLEDPYYP</sequence>
<dbReference type="InterPro" id="IPR052050">
    <property type="entry name" value="SecEffector_AnkRepeat"/>
</dbReference>
<name>A0A8T1WAD3_9STRA</name>
<comment type="caution">
    <text evidence="1">The sequence shown here is derived from an EMBL/GenBank/DDBJ whole genome shotgun (WGS) entry which is preliminary data.</text>
</comment>
<evidence type="ECO:0000313" key="2">
    <source>
        <dbReference type="Proteomes" id="UP000694044"/>
    </source>
</evidence>
<dbReference type="OrthoDB" id="104812at2759"/>
<gene>
    <name evidence="1" type="ORF">PHYPSEUDO_011108</name>
</gene>
<reference evidence="1" key="1">
    <citation type="submission" date="2021-02" db="EMBL/GenBank/DDBJ databases">
        <authorList>
            <person name="Palmer J.M."/>
        </authorList>
    </citation>
    <scope>NUCLEOTIDE SEQUENCE</scope>
    <source>
        <strain evidence="1">SCRP734</strain>
    </source>
</reference>
<protein>
    <submittedName>
        <fullName evidence="1">Uncharacterized protein</fullName>
    </submittedName>
</protein>
<proteinExistence type="predicted"/>